<evidence type="ECO:0000313" key="4">
    <source>
        <dbReference type="EMBL" id="MBB5744518.1"/>
    </source>
</evidence>
<dbReference type="EMBL" id="JACHOR010000001">
    <property type="protein sequence ID" value="MBB5744518.1"/>
    <property type="molecule type" value="Genomic_DNA"/>
</dbReference>
<dbReference type="AlphaFoldDB" id="A0A7W9CF57"/>
<dbReference type="GO" id="GO:0000160">
    <property type="term" value="P:phosphorelay signal transduction system"/>
    <property type="evidence" value="ECO:0007669"/>
    <property type="project" value="InterPro"/>
</dbReference>
<dbReference type="PROSITE" id="PS50110">
    <property type="entry name" value="RESPONSE_REGULATORY"/>
    <property type="match status" value="1"/>
</dbReference>
<dbReference type="Proteomes" id="UP000545037">
    <property type="component" value="Unassembled WGS sequence"/>
</dbReference>
<dbReference type="Pfam" id="PF00072">
    <property type="entry name" value="Response_reg"/>
    <property type="match status" value="1"/>
</dbReference>
<evidence type="ECO:0000313" key="5">
    <source>
        <dbReference type="Proteomes" id="UP000545037"/>
    </source>
</evidence>
<keyword evidence="1 2" id="KW-0597">Phosphoprotein</keyword>
<feature type="modified residue" description="4-aspartylphosphate" evidence="2">
    <location>
        <position position="59"/>
    </location>
</feature>
<sequence>MPRPQRPFDVLIVEDEALLVMDLEAMIEDAGHAVVGEAASLSEFEALSQTLCPDVAFVDLQLAENSSGLDVCTRLKARWPDTAVVFVTANPRMIPDDFLGAHGVIAKPFSRSGLMAAMQFIEQGLSDPPPTMDRPLSFSASPQIGQAWNIA</sequence>
<dbReference type="InterPro" id="IPR050595">
    <property type="entry name" value="Bact_response_regulator"/>
</dbReference>
<dbReference type="SUPFAM" id="SSF52172">
    <property type="entry name" value="CheY-like"/>
    <property type="match status" value="1"/>
</dbReference>
<protein>
    <submittedName>
        <fullName evidence="4">CheY-like chemotaxis protein</fullName>
    </submittedName>
</protein>
<feature type="domain" description="Response regulatory" evidence="3">
    <location>
        <begin position="9"/>
        <end position="122"/>
    </location>
</feature>
<dbReference type="PANTHER" id="PTHR44591:SF3">
    <property type="entry name" value="RESPONSE REGULATORY DOMAIN-CONTAINING PROTEIN"/>
    <property type="match status" value="1"/>
</dbReference>
<organism evidence="4 5">
    <name type="scientific">Brevundimonas variabilis</name>
    <dbReference type="NCBI Taxonomy" id="74312"/>
    <lineage>
        <taxon>Bacteria</taxon>
        <taxon>Pseudomonadati</taxon>
        <taxon>Pseudomonadota</taxon>
        <taxon>Alphaproteobacteria</taxon>
        <taxon>Caulobacterales</taxon>
        <taxon>Caulobacteraceae</taxon>
        <taxon>Brevundimonas</taxon>
    </lineage>
</organism>
<dbReference type="InterPro" id="IPR001789">
    <property type="entry name" value="Sig_transdc_resp-reg_receiver"/>
</dbReference>
<dbReference type="RefSeq" id="WP_183211501.1">
    <property type="nucleotide sequence ID" value="NZ_JACHOR010000001.1"/>
</dbReference>
<dbReference type="InterPro" id="IPR011006">
    <property type="entry name" value="CheY-like_superfamily"/>
</dbReference>
<evidence type="ECO:0000259" key="3">
    <source>
        <dbReference type="PROSITE" id="PS50110"/>
    </source>
</evidence>
<reference evidence="4 5" key="1">
    <citation type="submission" date="2020-08" db="EMBL/GenBank/DDBJ databases">
        <title>Genomic Encyclopedia of Type Strains, Phase IV (KMG-IV): sequencing the most valuable type-strain genomes for metagenomic binning, comparative biology and taxonomic classification.</title>
        <authorList>
            <person name="Goeker M."/>
        </authorList>
    </citation>
    <scope>NUCLEOTIDE SEQUENCE [LARGE SCALE GENOMIC DNA]</scope>
    <source>
        <strain evidence="4 5">DSM 4737</strain>
    </source>
</reference>
<comment type="caution">
    <text evidence="4">The sequence shown here is derived from an EMBL/GenBank/DDBJ whole genome shotgun (WGS) entry which is preliminary data.</text>
</comment>
<evidence type="ECO:0000256" key="2">
    <source>
        <dbReference type="PROSITE-ProRule" id="PRU00169"/>
    </source>
</evidence>
<dbReference type="PANTHER" id="PTHR44591">
    <property type="entry name" value="STRESS RESPONSE REGULATOR PROTEIN 1"/>
    <property type="match status" value="1"/>
</dbReference>
<gene>
    <name evidence="4" type="ORF">GGR13_000090</name>
</gene>
<evidence type="ECO:0000256" key="1">
    <source>
        <dbReference type="ARBA" id="ARBA00022553"/>
    </source>
</evidence>
<name>A0A7W9CF57_9CAUL</name>
<keyword evidence="5" id="KW-1185">Reference proteome</keyword>
<accession>A0A7W9CF57</accession>
<dbReference type="SMART" id="SM00448">
    <property type="entry name" value="REC"/>
    <property type="match status" value="1"/>
</dbReference>
<dbReference type="Gene3D" id="3.40.50.2300">
    <property type="match status" value="1"/>
</dbReference>
<proteinExistence type="predicted"/>